<reference evidence="2" key="1">
    <citation type="journal article" date="2023" name="Nat. Plants">
        <title>Single-cell RNA sequencing provides a high-resolution roadmap for understanding the multicellular compartmentation of specialized metabolism.</title>
        <authorList>
            <person name="Sun S."/>
            <person name="Shen X."/>
            <person name="Li Y."/>
            <person name="Li Y."/>
            <person name="Wang S."/>
            <person name="Li R."/>
            <person name="Zhang H."/>
            <person name="Shen G."/>
            <person name="Guo B."/>
            <person name="Wei J."/>
            <person name="Xu J."/>
            <person name="St-Pierre B."/>
            <person name="Chen S."/>
            <person name="Sun C."/>
        </authorList>
    </citation>
    <scope>NUCLEOTIDE SEQUENCE [LARGE SCALE GENOMIC DNA]</scope>
</reference>
<accession>A0ACC0BZE5</accession>
<comment type="caution">
    <text evidence="1">The sequence shown here is derived from an EMBL/GenBank/DDBJ whole genome shotgun (WGS) entry which is preliminary data.</text>
</comment>
<evidence type="ECO:0000313" key="2">
    <source>
        <dbReference type="Proteomes" id="UP001060085"/>
    </source>
</evidence>
<dbReference type="Proteomes" id="UP001060085">
    <property type="component" value="Linkage Group LG02"/>
</dbReference>
<keyword evidence="2" id="KW-1185">Reference proteome</keyword>
<sequence length="101" mass="11557">MVKDNGEDESVKKPADAFCNRKEVIEDDVSKEPDKKGQEDELRDNTDDVREEEGRRQENLDMHVKMRDEYVLGTTKWNEEDDQLGGDVNDEIGVVVNKMGG</sequence>
<name>A0ACC0BZE5_CATRO</name>
<evidence type="ECO:0000313" key="1">
    <source>
        <dbReference type="EMBL" id="KAI5678082.1"/>
    </source>
</evidence>
<proteinExistence type="predicted"/>
<dbReference type="EMBL" id="CM044702">
    <property type="protein sequence ID" value="KAI5678082.1"/>
    <property type="molecule type" value="Genomic_DNA"/>
</dbReference>
<organism evidence="1 2">
    <name type="scientific">Catharanthus roseus</name>
    <name type="common">Madagascar periwinkle</name>
    <name type="synonym">Vinca rosea</name>
    <dbReference type="NCBI Taxonomy" id="4058"/>
    <lineage>
        <taxon>Eukaryota</taxon>
        <taxon>Viridiplantae</taxon>
        <taxon>Streptophyta</taxon>
        <taxon>Embryophyta</taxon>
        <taxon>Tracheophyta</taxon>
        <taxon>Spermatophyta</taxon>
        <taxon>Magnoliopsida</taxon>
        <taxon>eudicotyledons</taxon>
        <taxon>Gunneridae</taxon>
        <taxon>Pentapetalae</taxon>
        <taxon>asterids</taxon>
        <taxon>lamiids</taxon>
        <taxon>Gentianales</taxon>
        <taxon>Apocynaceae</taxon>
        <taxon>Rauvolfioideae</taxon>
        <taxon>Vinceae</taxon>
        <taxon>Catharanthinae</taxon>
        <taxon>Catharanthus</taxon>
    </lineage>
</organism>
<protein>
    <submittedName>
        <fullName evidence="1">Uncharacterized protein</fullName>
    </submittedName>
</protein>
<gene>
    <name evidence="1" type="ORF">M9H77_09032</name>
</gene>